<evidence type="ECO:0000256" key="2">
    <source>
        <dbReference type="ARBA" id="ARBA00022448"/>
    </source>
</evidence>
<name>A0A7X9SX38_9CORY</name>
<evidence type="ECO:0000256" key="3">
    <source>
        <dbReference type="ARBA" id="ARBA00022592"/>
    </source>
</evidence>
<accession>A0A7X9SX38</accession>
<reference evidence="7 8" key="1">
    <citation type="submission" date="2020-04" db="EMBL/GenBank/DDBJ databases">
        <authorList>
            <person name="Hitch T.C.A."/>
            <person name="Wylensek D."/>
            <person name="Clavel T."/>
        </authorList>
    </citation>
    <scope>NUCLEOTIDE SEQUENCE [LARGE SCALE GENOMIC DNA]</scope>
    <source>
        <strain evidence="7 8">BL-383-APC-2I</strain>
    </source>
</reference>
<dbReference type="EMBL" id="JABAGA010000005">
    <property type="protein sequence ID" value="NMF09671.1"/>
    <property type="molecule type" value="Genomic_DNA"/>
</dbReference>
<dbReference type="InterPro" id="IPR005673">
    <property type="entry name" value="ABC_phos-bd_PstS"/>
</dbReference>
<dbReference type="AlphaFoldDB" id="A0A7X9SX38"/>
<dbReference type="SUPFAM" id="SSF53850">
    <property type="entry name" value="Periplasmic binding protein-like II"/>
    <property type="match status" value="1"/>
</dbReference>
<comment type="similarity">
    <text evidence="1 4">Belongs to the PstS family.</text>
</comment>
<keyword evidence="3 4" id="KW-0592">Phosphate transport</keyword>
<sequence>MGSGNHRSIRFPVSGVRPDFEGCYGACSSSARPGRIENDSPVGHLPETENSPGGTPVLKNTRRRATILGLTAVAGLTLSACSETGSTGESQVEGLTETTGELQGEGATSQQRAMDLFATLFESNSPGSTLSYNATGSGSGQSQFIANTVAFAGSDSPLKDEQIADAAERCGGNDAWHLPMVIGPVAIAYNLEGVDVSLTPALTAQIFDGKITKWNDPAIAEVNEGVELPDTDISVVYRSEESGTTDNFMKFLTSAAPEDWEHEASKSFPTANGQGANGSAGVVDQVAQVPGAITYVEAGFAKDKDLGIAKMDFGNGPVELNADTVGTALDQVEFSGDGNDMVVDSEALFAMDAEGAYPLVLTTYEIVCSAGYDETTRDLVKNFFKIVLEEGQSQELEDLGYIPVQGEFKQKLVDAVDAIQ</sequence>
<evidence type="ECO:0000259" key="6">
    <source>
        <dbReference type="Pfam" id="PF12849"/>
    </source>
</evidence>
<dbReference type="Proteomes" id="UP000589552">
    <property type="component" value="Unassembled WGS sequence"/>
</dbReference>
<dbReference type="NCBIfam" id="TIGR00975">
    <property type="entry name" value="3a0107s03"/>
    <property type="match status" value="1"/>
</dbReference>
<dbReference type="InterPro" id="IPR050962">
    <property type="entry name" value="Phosphate-bind_PstS"/>
</dbReference>
<evidence type="ECO:0000313" key="7">
    <source>
        <dbReference type="EMBL" id="NMF09671.1"/>
    </source>
</evidence>
<keyword evidence="2 4" id="KW-0813">Transport</keyword>
<dbReference type="PIRSF" id="PIRSF002756">
    <property type="entry name" value="PstS"/>
    <property type="match status" value="1"/>
</dbReference>
<evidence type="ECO:0000313" key="8">
    <source>
        <dbReference type="Proteomes" id="UP000589552"/>
    </source>
</evidence>
<organism evidence="7 8">
    <name type="scientific">Corynebacterium xerosis</name>
    <dbReference type="NCBI Taxonomy" id="1725"/>
    <lineage>
        <taxon>Bacteria</taxon>
        <taxon>Bacillati</taxon>
        <taxon>Actinomycetota</taxon>
        <taxon>Actinomycetes</taxon>
        <taxon>Mycobacteriales</taxon>
        <taxon>Corynebacteriaceae</taxon>
        <taxon>Corynebacterium</taxon>
    </lineage>
</organism>
<dbReference type="InterPro" id="IPR024370">
    <property type="entry name" value="PBP_domain"/>
</dbReference>
<protein>
    <recommendedName>
        <fullName evidence="4">Phosphate-binding protein</fullName>
    </recommendedName>
</protein>
<dbReference type="GO" id="GO:0035435">
    <property type="term" value="P:phosphate ion transmembrane transport"/>
    <property type="evidence" value="ECO:0007669"/>
    <property type="project" value="InterPro"/>
</dbReference>
<dbReference type="GO" id="GO:0043190">
    <property type="term" value="C:ATP-binding cassette (ABC) transporter complex"/>
    <property type="evidence" value="ECO:0007669"/>
    <property type="project" value="InterPro"/>
</dbReference>
<feature type="domain" description="PBP" evidence="6">
    <location>
        <begin position="96"/>
        <end position="385"/>
    </location>
</feature>
<dbReference type="GO" id="GO:0042301">
    <property type="term" value="F:phosphate ion binding"/>
    <property type="evidence" value="ECO:0007669"/>
    <property type="project" value="InterPro"/>
</dbReference>
<evidence type="ECO:0000256" key="1">
    <source>
        <dbReference type="ARBA" id="ARBA00008725"/>
    </source>
</evidence>
<evidence type="ECO:0000256" key="4">
    <source>
        <dbReference type="PIRNR" id="PIRNR002756"/>
    </source>
</evidence>
<feature type="compositionally biased region" description="Polar residues" evidence="5">
    <location>
        <begin position="96"/>
        <end position="109"/>
    </location>
</feature>
<dbReference type="CDD" id="cd13565">
    <property type="entry name" value="PBP2_PstS"/>
    <property type="match status" value="1"/>
</dbReference>
<gene>
    <name evidence="7" type="primary">pstS</name>
    <name evidence="7" type="ORF">HF852_08705</name>
</gene>
<evidence type="ECO:0000256" key="5">
    <source>
        <dbReference type="SAM" id="MobiDB-lite"/>
    </source>
</evidence>
<dbReference type="Gene3D" id="3.40.190.10">
    <property type="entry name" value="Periplasmic binding protein-like II"/>
    <property type="match status" value="2"/>
</dbReference>
<proteinExistence type="inferred from homology"/>
<dbReference type="PANTHER" id="PTHR42996:SF1">
    <property type="entry name" value="PHOSPHATE-BINDING PROTEIN PSTS"/>
    <property type="match status" value="1"/>
</dbReference>
<dbReference type="Pfam" id="PF12849">
    <property type="entry name" value="PBP_like_2"/>
    <property type="match status" value="1"/>
</dbReference>
<feature type="region of interest" description="Disordered" evidence="5">
    <location>
        <begin position="30"/>
        <end position="58"/>
    </location>
</feature>
<feature type="region of interest" description="Disordered" evidence="5">
    <location>
        <begin position="82"/>
        <end position="109"/>
    </location>
</feature>
<dbReference type="PANTHER" id="PTHR42996">
    <property type="entry name" value="PHOSPHATE-BINDING PROTEIN PSTS"/>
    <property type="match status" value="1"/>
</dbReference>
<comment type="caution">
    <text evidence="7">The sequence shown here is derived from an EMBL/GenBank/DDBJ whole genome shotgun (WGS) entry which is preliminary data.</text>
</comment>